<evidence type="ECO:0000313" key="5">
    <source>
        <dbReference type="EMBL" id="RKP00834.1"/>
    </source>
</evidence>
<dbReference type="GO" id="GO:0016787">
    <property type="term" value="F:hydrolase activity"/>
    <property type="evidence" value="ECO:0007669"/>
    <property type="project" value="UniProtKB-KW"/>
</dbReference>
<organism evidence="4 6">
    <name type="scientific">Caulochytrium protostelioides</name>
    <dbReference type="NCBI Taxonomy" id="1555241"/>
    <lineage>
        <taxon>Eukaryota</taxon>
        <taxon>Fungi</taxon>
        <taxon>Fungi incertae sedis</taxon>
        <taxon>Chytridiomycota</taxon>
        <taxon>Chytridiomycota incertae sedis</taxon>
        <taxon>Chytridiomycetes</taxon>
        <taxon>Caulochytriales</taxon>
        <taxon>Caulochytriaceae</taxon>
        <taxon>Caulochytrium</taxon>
    </lineage>
</organism>
<feature type="transmembrane region" description="Helical" evidence="2">
    <location>
        <begin position="27"/>
        <end position="49"/>
    </location>
</feature>
<evidence type="ECO:0000256" key="2">
    <source>
        <dbReference type="SAM" id="Phobius"/>
    </source>
</evidence>
<sequence length="685" mass="74485">MALVTGLLQLAVAAAHALVRYVLYATLLWAAGLAILIWFPAATQPYLVYMHWFYYPWGRSAVRQLLRHPARSGFRAGSARHLWIRASDVPYEATQAPTGAMHDHGVLLGAWYLLPRRARWHQNRERVLHAHAHAHVIDGHSHRQHRHQDPDQAQDRQHRRPTRGPRHDEPPGVRADREDDISDDDDDDSLPGSGDADRQERLTPVHVLIRRAFASAARGPPGPPGLTPLHSAPPRPTLIIYFHGNAGHRGSFSRVPFLRSMASVGTHSDIGDAMTGSCHVLVADYRGFGDSVRRYSRRVDPHHVADYEASDAEADREADAAARLAGTDGTDGAPAVLPSEPGVQRDAEAVLRYALCQCRVPLDRIVLVGHSLGTGVAAYVAHQLHHHPERFLPQPVDGPIPATAAARPRLGGLVLLAGYASMPEAALGYPFVPVLKPIAWLARYGGACGRRVAQRLRALAMTCISEKWPTAQRLEGDRHVAGGVGCPLLIAHGMDDIEIPCLHGETLFRAALRGQLRQLRAAGGSRLAAAGTPAMVEAAGTAARRRARAQHALRSLEHRGGGEDEDDDVDRRSDVDLSADEADAAASARHVLPFVETRLAGGEGTLWLPAPRAKPAAETGVVVDAAVRDASLWLLRVTHAGHNSVGAFDVFRDIMDIWWEVHLQGRRMPDAAAADQDGDDDHSTV</sequence>
<keyword evidence="2" id="KW-1133">Transmembrane helix</keyword>
<dbReference type="AlphaFoldDB" id="A0A4P9WVI9"/>
<evidence type="ECO:0000313" key="6">
    <source>
        <dbReference type="Proteomes" id="UP000268535"/>
    </source>
</evidence>
<dbReference type="Proteomes" id="UP000274922">
    <property type="component" value="Unassembled WGS sequence"/>
</dbReference>
<dbReference type="PANTHER" id="PTHR12277">
    <property type="entry name" value="ALPHA/BETA HYDROLASE DOMAIN-CONTAINING PROTEIN"/>
    <property type="match status" value="1"/>
</dbReference>
<dbReference type="EMBL" id="ML009737">
    <property type="protein sequence ID" value="RKO96652.1"/>
    <property type="molecule type" value="Genomic_DNA"/>
</dbReference>
<reference evidence="5" key="2">
    <citation type="submission" date="2018-04" db="EMBL/GenBank/DDBJ databases">
        <title>Leveraging single-cell genomics to expand the Fungal Tree of Life.</title>
        <authorList>
            <consortium name="DOE Joint Genome Institute"/>
            <person name="Ahrendt S.R."/>
            <person name="Quandt C.A."/>
            <person name="Ciobanu D."/>
            <person name="Clum A."/>
            <person name="Salamov A."/>
            <person name="Andreopoulos B."/>
            <person name="Cheng J.-F."/>
            <person name="Woyke T."/>
            <person name="Pelin A."/>
            <person name="Henrissat B."/>
            <person name="Benny G.L."/>
            <person name="Smith M.E."/>
            <person name="James T.Y."/>
            <person name="Grigoriev I.V."/>
        </authorList>
    </citation>
    <scope>NUCLEOTIDE SEQUENCE</scope>
    <source>
        <strain evidence="5">ATCC 52028</strain>
    </source>
</reference>
<feature type="domain" description="AB hydrolase-1" evidence="3">
    <location>
        <begin position="238"/>
        <end position="390"/>
    </location>
</feature>
<evidence type="ECO:0000259" key="3">
    <source>
        <dbReference type="Pfam" id="PF00561"/>
    </source>
</evidence>
<dbReference type="Pfam" id="PF00561">
    <property type="entry name" value="Abhydrolase_1"/>
    <property type="match status" value="1"/>
</dbReference>
<name>A0A4P9WVI9_9FUNG</name>
<reference evidence="4" key="3">
    <citation type="submission" date="2018-08" db="EMBL/GenBank/DDBJ databases">
        <title>Leveraging single-cell genomics to expand the Fungal Tree of Life.</title>
        <authorList>
            <consortium name="DOE Joint Genome Institute"/>
            <person name="Ahrendt S.R."/>
            <person name="Quandt C.A."/>
            <person name="Ciobanu D."/>
            <person name="Clum A."/>
            <person name="Salamov A."/>
            <person name="Andreopoulos B."/>
            <person name="Cheng J.-F."/>
            <person name="Woyke T."/>
            <person name="Pelin A."/>
            <person name="Henrissat B."/>
            <person name="Reynolds N."/>
            <person name="Benny G.L."/>
            <person name="Smith M.E."/>
            <person name="James T.Y."/>
            <person name="Grigoriev I.V."/>
        </authorList>
    </citation>
    <scope>NUCLEOTIDE SEQUENCE</scope>
    <source>
        <strain evidence="4">ATCC 52028</strain>
    </source>
</reference>
<protein>
    <submittedName>
        <fullName evidence="4">Alpha/beta-hydrolase</fullName>
    </submittedName>
</protein>
<proteinExistence type="predicted"/>
<keyword evidence="4" id="KW-0378">Hydrolase</keyword>
<feature type="compositionally biased region" description="Basic and acidic residues" evidence="1">
    <location>
        <begin position="165"/>
        <end position="177"/>
    </location>
</feature>
<dbReference type="EMBL" id="ML014196">
    <property type="protein sequence ID" value="RKP00834.1"/>
    <property type="molecule type" value="Genomic_DNA"/>
</dbReference>
<evidence type="ECO:0000313" key="4">
    <source>
        <dbReference type="EMBL" id="RKO96652.1"/>
    </source>
</evidence>
<reference evidence="6 7" key="1">
    <citation type="journal article" date="2018" name="Nat. Microbiol.">
        <title>Leveraging single-cell genomics to expand the fungal tree of life.</title>
        <authorList>
            <person name="Ahrendt S.R."/>
            <person name="Quandt C.A."/>
            <person name="Ciobanu D."/>
            <person name="Clum A."/>
            <person name="Salamov A."/>
            <person name="Andreopoulos B."/>
            <person name="Cheng J.F."/>
            <person name="Woyke T."/>
            <person name="Pelin A."/>
            <person name="Henrissat B."/>
            <person name="Reynolds N.K."/>
            <person name="Benny G.L."/>
            <person name="Smith M.E."/>
            <person name="James T.Y."/>
            <person name="Grigoriev I.V."/>
        </authorList>
    </citation>
    <scope>NUCLEOTIDE SEQUENCE [LARGE SCALE GENOMIC DNA]</scope>
    <source>
        <strain evidence="6 7">ATCC 52028</strain>
    </source>
</reference>
<dbReference type="SUPFAM" id="SSF53474">
    <property type="entry name" value="alpha/beta-Hydrolases"/>
    <property type="match status" value="1"/>
</dbReference>
<dbReference type="PANTHER" id="PTHR12277:SF81">
    <property type="entry name" value="PROTEIN ABHD13"/>
    <property type="match status" value="1"/>
</dbReference>
<feature type="region of interest" description="Disordered" evidence="1">
    <location>
        <begin position="138"/>
        <end position="204"/>
    </location>
</feature>
<dbReference type="InterPro" id="IPR029058">
    <property type="entry name" value="AB_hydrolase_fold"/>
</dbReference>
<dbReference type="STRING" id="1555241.A0A4P9WVI9"/>
<dbReference type="OrthoDB" id="446723at2759"/>
<keyword evidence="7" id="KW-1185">Reference proteome</keyword>
<gene>
    <name evidence="4" type="ORF">CAUPRSCDRAFT_11659</name>
    <name evidence="5" type="ORF">CXG81DRAFT_26458</name>
</gene>
<feature type="region of interest" description="Disordered" evidence="1">
    <location>
        <begin position="553"/>
        <end position="577"/>
    </location>
</feature>
<keyword evidence="2" id="KW-0472">Membrane</keyword>
<evidence type="ECO:0000256" key="1">
    <source>
        <dbReference type="SAM" id="MobiDB-lite"/>
    </source>
</evidence>
<dbReference type="InterPro" id="IPR000073">
    <property type="entry name" value="AB_hydrolase_1"/>
</dbReference>
<accession>A0A4P9WVI9</accession>
<feature type="compositionally biased region" description="Basic and acidic residues" evidence="1">
    <location>
        <begin position="138"/>
        <end position="156"/>
    </location>
</feature>
<evidence type="ECO:0000313" key="7">
    <source>
        <dbReference type="Proteomes" id="UP000274922"/>
    </source>
</evidence>
<feature type="compositionally biased region" description="Acidic residues" evidence="1">
    <location>
        <begin position="178"/>
        <end position="189"/>
    </location>
</feature>
<keyword evidence="2" id="KW-0812">Transmembrane</keyword>
<dbReference type="Gene3D" id="3.40.50.1820">
    <property type="entry name" value="alpha/beta hydrolase"/>
    <property type="match status" value="1"/>
</dbReference>
<dbReference type="Proteomes" id="UP000268535">
    <property type="component" value="Unassembled WGS sequence"/>
</dbReference>